<feature type="compositionally biased region" description="Polar residues" evidence="1">
    <location>
        <begin position="189"/>
        <end position="198"/>
    </location>
</feature>
<reference evidence="2 3" key="1">
    <citation type="journal article" date="2015" name="Genome Biol.">
        <title>Comparative genomics of Steinernema reveals deeply conserved gene regulatory networks.</title>
        <authorList>
            <person name="Dillman A.R."/>
            <person name="Macchietto M."/>
            <person name="Porter C.F."/>
            <person name="Rogers A."/>
            <person name="Williams B."/>
            <person name="Antoshechkin I."/>
            <person name="Lee M.M."/>
            <person name="Goodwin Z."/>
            <person name="Lu X."/>
            <person name="Lewis E.E."/>
            <person name="Goodrich-Blair H."/>
            <person name="Stock S.P."/>
            <person name="Adams B.J."/>
            <person name="Sternberg P.W."/>
            <person name="Mortazavi A."/>
        </authorList>
    </citation>
    <scope>NUCLEOTIDE SEQUENCE [LARGE SCALE GENOMIC DNA]</scope>
    <source>
        <strain evidence="2 3">ALL</strain>
    </source>
</reference>
<accession>A0A4U5LYW4</accession>
<evidence type="ECO:0000313" key="3">
    <source>
        <dbReference type="Proteomes" id="UP000298663"/>
    </source>
</evidence>
<gene>
    <name evidence="2" type="ORF">L596_028609</name>
</gene>
<feature type="compositionally biased region" description="Low complexity" evidence="1">
    <location>
        <begin position="178"/>
        <end position="188"/>
    </location>
</feature>
<name>A0A4U5LYW4_STECR</name>
<evidence type="ECO:0000313" key="2">
    <source>
        <dbReference type="EMBL" id="TKR61508.1"/>
    </source>
</evidence>
<sequence length="290" mass="32173">MTTNVSITDDPLPTHFRMPRVVIVLDLGIRVEMTLETLSSRSFLVDSSRTVLSNNANTWEQEGSGTEKRLMTAIISSEMAKTSVCVDGMDSTAVFTHLVAAVAIPGLFFTAYHIFVRLVLLPFYSACLVPVDVPRSSKEIKLSPSYRCRLARFWANQECHAQPIWETIGPIDNGMSSSSLNSPSMVSSTPKRNSSSGDVSFDNLPIEKPRFSPIVREDDGYLTCLGELEDIQLEDSDGPFKAITKSQSSVKKSKQNNDGCPQDVLPLWICCGLAPFARWQRRKFVDRLTA</sequence>
<evidence type="ECO:0000256" key="1">
    <source>
        <dbReference type="SAM" id="MobiDB-lite"/>
    </source>
</evidence>
<keyword evidence="3" id="KW-1185">Reference proteome</keyword>
<organism evidence="2 3">
    <name type="scientific">Steinernema carpocapsae</name>
    <name type="common">Entomopathogenic nematode</name>
    <dbReference type="NCBI Taxonomy" id="34508"/>
    <lineage>
        <taxon>Eukaryota</taxon>
        <taxon>Metazoa</taxon>
        <taxon>Ecdysozoa</taxon>
        <taxon>Nematoda</taxon>
        <taxon>Chromadorea</taxon>
        <taxon>Rhabditida</taxon>
        <taxon>Tylenchina</taxon>
        <taxon>Panagrolaimomorpha</taxon>
        <taxon>Strongyloidoidea</taxon>
        <taxon>Steinernematidae</taxon>
        <taxon>Steinernema</taxon>
    </lineage>
</organism>
<dbReference type="EMBL" id="AZBU02000011">
    <property type="protein sequence ID" value="TKR61508.1"/>
    <property type="molecule type" value="Genomic_DNA"/>
</dbReference>
<protein>
    <submittedName>
        <fullName evidence="2">Uncharacterized protein</fullName>
    </submittedName>
</protein>
<feature type="region of interest" description="Disordered" evidence="1">
    <location>
        <begin position="178"/>
        <end position="201"/>
    </location>
</feature>
<dbReference type="Proteomes" id="UP000298663">
    <property type="component" value="Unassembled WGS sequence"/>
</dbReference>
<dbReference type="OrthoDB" id="10662916at2759"/>
<comment type="caution">
    <text evidence="2">The sequence shown here is derived from an EMBL/GenBank/DDBJ whole genome shotgun (WGS) entry which is preliminary data.</text>
</comment>
<reference evidence="2 3" key="2">
    <citation type="journal article" date="2019" name="G3 (Bethesda)">
        <title>Hybrid Assembly of the Genome of the Entomopathogenic Nematode Steinernema carpocapsae Identifies the X-Chromosome.</title>
        <authorList>
            <person name="Serra L."/>
            <person name="Macchietto M."/>
            <person name="Macias-Munoz A."/>
            <person name="McGill C.J."/>
            <person name="Rodriguez I.M."/>
            <person name="Rodriguez B."/>
            <person name="Murad R."/>
            <person name="Mortazavi A."/>
        </authorList>
    </citation>
    <scope>NUCLEOTIDE SEQUENCE [LARGE SCALE GENOMIC DNA]</scope>
    <source>
        <strain evidence="2 3">ALL</strain>
    </source>
</reference>
<dbReference type="AlphaFoldDB" id="A0A4U5LYW4"/>
<proteinExistence type="predicted"/>